<feature type="transmembrane region" description="Helical" evidence="1">
    <location>
        <begin position="169"/>
        <end position="186"/>
    </location>
</feature>
<proteinExistence type="predicted"/>
<accession>A0A1W2GHA9</accession>
<evidence type="ECO:0000313" key="4">
    <source>
        <dbReference type="Proteomes" id="UP000192472"/>
    </source>
</evidence>
<feature type="transmembrane region" description="Helical" evidence="1">
    <location>
        <begin position="64"/>
        <end position="82"/>
    </location>
</feature>
<evidence type="ECO:0000256" key="1">
    <source>
        <dbReference type="SAM" id="Phobius"/>
    </source>
</evidence>
<keyword evidence="4" id="KW-1185">Reference proteome</keyword>
<keyword evidence="3" id="KW-0645">Protease</keyword>
<feature type="transmembrane region" description="Helical" evidence="1">
    <location>
        <begin position="143"/>
        <end position="163"/>
    </location>
</feature>
<keyword evidence="1" id="KW-1133">Transmembrane helix</keyword>
<keyword evidence="1" id="KW-0472">Membrane</keyword>
<gene>
    <name evidence="3" type="ORF">SAMN04488029_2679</name>
</gene>
<dbReference type="OrthoDB" id="9807747at2"/>
<keyword evidence="1" id="KW-0812">Transmembrane</keyword>
<evidence type="ECO:0000313" key="3">
    <source>
        <dbReference type="EMBL" id="SMD36040.1"/>
    </source>
</evidence>
<feature type="transmembrane region" description="Helical" evidence="1">
    <location>
        <begin position="15"/>
        <end position="43"/>
    </location>
</feature>
<dbReference type="GO" id="GO:0004175">
    <property type="term" value="F:endopeptidase activity"/>
    <property type="evidence" value="ECO:0007669"/>
    <property type="project" value="UniProtKB-ARBA"/>
</dbReference>
<dbReference type="RefSeq" id="WP_084373349.1">
    <property type="nucleotide sequence ID" value="NZ_FWYF01000003.1"/>
</dbReference>
<dbReference type="GO" id="GO:0080120">
    <property type="term" value="P:CAAX-box protein maturation"/>
    <property type="evidence" value="ECO:0007669"/>
    <property type="project" value="UniProtKB-ARBA"/>
</dbReference>
<dbReference type="Pfam" id="PF02517">
    <property type="entry name" value="Rce1-like"/>
    <property type="match status" value="1"/>
</dbReference>
<protein>
    <submittedName>
        <fullName evidence="3">CAAX protease self-immunity</fullName>
    </submittedName>
</protein>
<dbReference type="GO" id="GO:0006508">
    <property type="term" value="P:proteolysis"/>
    <property type="evidence" value="ECO:0007669"/>
    <property type="project" value="UniProtKB-KW"/>
</dbReference>
<dbReference type="InterPro" id="IPR003675">
    <property type="entry name" value="Rce1/LyrA-like_dom"/>
</dbReference>
<feature type="transmembrane region" description="Helical" evidence="1">
    <location>
        <begin position="102"/>
        <end position="122"/>
    </location>
</feature>
<organism evidence="3 4">
    <name type="scientific">Reichenbachiella faecimaris</name>
    <dbReference type="NCBI Taxonomy" id="692418"/>
    <lineage>
        <taxon>Bacteria</taxon>
        <taxon>Pseudomonadati</taxon>
        <taxon>Bacteroidota</taxon>
        <taxon>Cytophagia</taxon>
        <taxon>Cytophagales</taxon>
        <taxon>Reichenbachiellaceae</taxon>
        <taxon>Reichenbachiella</taxon>
    </lineage>
</organism>
<name>A0A1W2GHA9_REIFA</name>
<reference evidence="3 4" key="1">
    <citation type="submission" date="2017-04" db="EMBL/GenBank/DDBJ databases">
        <authorList>
            <person name="Afonso C.L."/>
            <person name="Miller P.J."/>
            <person name="Scott M.A."/>
            <person name="Spackman E."/>
            <person name="Goraichik I."/>
            <person name="Dimitrov K.M."/>
            <person name="Suarez D.L."/>
            <person name="Swayne D.E."/>
        </authorList>
    </citation>
    <scope>NUCLEOTIDE SEQUENCE [LARGE SCALE GENOMIC DNA]</scope>
    <source>
        <strain evidence="3 4">DSM 26133</strain>
    </source>
</reference>
<sequence length="210" mass="24095">MSFREKKKVYNLLEILVLLIIPLPILDLNAIYMILVLLIVGFSKKFRNEKWSEYGFNTVTIDKLIIASSIGVLMGFFDSFLIEPVISKQFGTPDVSGYQQLMSSLSGFFVVLIIGWLVGGMFEEFFFRGYLFNRLKMIIVHPLAHKWISVISTSLVFSTAHWYQGIGGVIGTFYFSILVGMLYFYFKNTWCLVLVHGFFNTVGILKLYLT</sequence>
<dbReference type="STRING" id="692418.SAMN04488029_2679"/>
<keyword evidence="3" id="KW-0378">Hydrolase</keyword>
<evidence type="ECO:0000259" key="2">
    <source>
        <dbReference type="Pfam" id="PF02517"/>
    </source>
</evidence>
<feature type="domain" description="CAAX prenyl protease 2/Lysostaphin resistance protein A-like" evidence="2">
    <location>
        <begin position="107"/>
        <end position="202"/>
    </location>
</feature>
<dbReference type="EMBL" id="FWYF01000003">
    <property type="protein sequence ID" value="SMD36040.1"/>
    <property type="molecule type" value="Genomic_DNA"/>
</dbReference>
<dbReference type="Proteomes" id="UP000192472">
    <property type="component" value="Unassembled WGS sequence"/>
</dbReference>
<dbReference type="AlphaFoldDB" id="A0A1W2GHA9"/>